<dbReference type="EMBL" id="JAJSBI010000002">
    <property type="protein sequence ID" value="MCD9872866.1"/>
    <property type="molecule type" value="Genomic_DNA"/>
</dbReference>
<comment type="caution">
    <text evidence="2">The sequence shown here is derived from an EMBL/GenBank/DDBJ whole genome shotgun (WGS) entry which is preliminary data.</text>
</comment>
<protein>
    <recommendedName>
        <fullName evidence="4">Transposase DDE domain-containing protein</fullName>
    </recommendedName>
</protein>
<evidence type="ECO:0008006" key="4">
    <source>
        <dbReference type="Google" id="ProtNLM"/>
    </source>
</evidence>
<accession>A0A9Q3VIV5</accession>
<proteinExistence type="predicted"/>
<name>A0A9Q3VIV5_9ACTN</name>
<feature type="compositionally biased region" description="Polar residues" evidence="1">
    <location>
        <begin position="150"/>
        <end position="160"/>
    </location>
</feature>
<dbReference type="Proteomes" id="UP001108029">
    <property type="component" value="Unassembled WGS sequence"/>
</dbReference>
<evidence type="ECO:0000313" key="2">
    <source>
        <dbReference type="EMBL" id="MCD9872866.1"/>
    </source>
</evidence>
<reference evidence="2" key="1">
    <citation type="submission" date="2021-12" db="EMBL/GenBank/DDBJ databases">
        <authorList>
            <person name="Lee J.-H."/>
            <person name="Kim S.-B."/>
        </authorList>
    </citation>
    <scope>NUCLEOTIDE SEQUENCE</scope>
    <source>
        <strain evidence="2">NR30</strain>
    </source>
</reference>
<dbReference type="RefSeq" id="WP_232646834.1">
    <property type="nucleotide sequence ID" value="NZ_JAJSBI010000002.1"/>
</dbReference>
<sequence>MPSDALHTQTEHAEHLPSRDAHYIVIVKGSRTKLRVQLKSPPWKDFPPQGRSETRRIKVTAVNNLLFPGTHRVIQVKRRRTCRKSGKTTVKTVYAVTSLTAGQAATTHLTKPIKDHWAVKAVQHLHGTTFTEDASQLRTGNAPQAMASLRKSSSPTSARTTPFAPSHRRARPSSPGRWLRRQRSWSRTARQWRRRKP</sequence>
<dbReference type="AlphaFoldDB" id="A0A9Q3VIV5"/>
<feature type="compositionally biased region" description="Basic residues" evidence="1">
    <location>
        <begin position="178"/>
        <end position="197"/>
    </location>
</feature>
<evidence type="ECO:0000256" key="1">
    <source>
        <dbReference type="SAM" id="MobiDB-lite"/>
    </source>
</evidence>
<gene>
    <name evidence="2" type="ORF">LJ657_04125</name>
</gene>
<keyword evidence="3" id="KW-1185">Reference proteome</keyword>
<feature type="compositionally biased region" description="Polar residues" evidence="1">
    <location>
        <begin position="132"/>
        <end position="142"/>
    </location>
</feature>
<feature type="region of interest" description="Disordered" evidence="1">
    <location>
        <begin position="132"/>
        <end position="197"/>
    </location>
</feature>
<evidence type="ECO:0000313" key="3">
    <source>
        <dbReference type="Proteomes" id="UP001108029"/>
    </source>
</evidence>
<organism evidence="2 3">
    <name type="scientific">Streptomyces guryensis</name>
    <dbReference type="NCBI Taxonomy" id="2886947"/>
    <lineage>
        <taxon>Bacteria</taxon>
        <taxon>Bacillati</taxon>
        <taxon>Actinomycetota</taxon>
        <taxon>Actinomycetes</taxon>
        <taxon>Kitasatosporales</taxon>
        <taxon>Streptomycetaceae</taxon>
        <taxon>Streptomyces</taxon>
    </lineage>
</organism>